<evidence type="ECO:0000256" key="3">
    <source>
        <dbReference type="ARBA" id="ARBA00022525"/>
    </source>
</evidence>
<sequence>MQGVGISLGLKYASDLGGVANIAVPADMDSLEYTVMSRRSYEGGPSGAYSAEKFGHPQSFMALDILALQTLYGGADYSYAAGRSVYSWNPATGEVGGSPASNKIFRTIWDGGGLDTYDLSAYSTPVSIDLAPGGYSVFSQAQLAQLGDGVYARGNIFNAFLFDGNPASLIENAIGGSGNDTLSGNIADNLLNGGAGADVMTGLAGSDTYVVDNVGDVVIEAFGEPGDRDFVYSRLSYYVLPENVEYGRIENIAGAATLRGNALNNLLTGNYTDSALYGEAGDDRLYGSSGDDHLDGGAGADRMVGNSGDDTYIVDSLADIVFEKPGQGTDTLWTSVNRGLDNDFENIVLFGSATDAGGNGQDNIVSGNALANNLYGGAGSDSLYGHVGSDRLFGEDGNDYMTGGTGRDAYYGGAGYDYAIIKNGGGVDYFVDFKASEDRVVFDSAIFASIGAAMDAAFQNGSDVVIWDGHDGIVLQNAKLAELTTSNFLFV</sequence>
<dbReference type="PANTHER" id="PTHR38340:SF1">
    <property type="entry name" value="S-LAYER PROTEIN"/>
    <property type="match status" value="1"/>
</dbReference>
<dbReference type="GO" id="GO:0008237">
    <property type="term" value="F:metallopeptidase activity"/>
    <property type="evidence" value="ECO:0007669"/>
    <property type="project" value="InterPro"/>
</dbReference>
<dbReference type="InterPro" id="IPR018511">
    <property type="entry name" value="Hemolysin-typ_Ca-bd_CS"/>
</dbReference>
<comment type="cofactor">
    <cofactor evidence="1">
        <name>Ca(2+)</name>
        <dbReference type="ChEBI" id="CHEBI:29108"/>
    </cofactor>
</comment>
<reference evidence="6" key="2">
    <citation type="submission" date="2023-01" db="EMBL/GenBank/DDBJ databases">
        <authorList>
            <person name="Sun Q."/>
            <person name="Evtushenko L."/>
        </authorList>
    </citation>
    <scope>NUCLEOTIDE SEQUENCE</scope>
    <source>
        <strain evidence="6">VKM B-2789</strain>
    </source>
</reference>
<accession>A0A9W6JXY0</accession>
<protein>
    <recommendedName>
        <fullName evidence="5">Peptidase M10 serralysin C-terminal domain-containing protein</fullName>
    </recommendedName>
</protein>
<dbReference type="GO" id="GO:0005615">
    <property type="term" value="C:extracellular space"/>
    <property type="evidence" value="ECO:0007669"/>
    <property type="project" value="InterPro"/>
</dbReference>
<dbReference type="Pfam" id="PF08548">
    <property type="entry name" value="Peptidase_M10_C"/>
    <property type="match status" value="1"/>
</dbReference>
<dbReference type="GO" id="GO:0005509">
    <property type="term" value="F:calcium ion binding"/>
    <property type="evidence" value="ECO:0007669"/>
    <property type="project" value="InterPro"/>
</dbReference>
<proteinExistence type="predicted"/>
<evidence type="ECO:0000259" key="5">
    <source>
        <dbReference type="Pfam" id="PF08548"/>
    </source>
</evidence>
<gene>
    <name evidence="6" type="ORF">GCM10017653_32420</name>
</gene>
<evidence type="ECO:0000256" key="1">
    <source>
        <dbReference type="ARBA" id="ARBA00001913"/>
    </source>
</evidence>
<keyword evidence="3" id="KW-0964">Secreted</keyword>
<dbReference type="PANTHER" id="PTHR38340">
    <property type="entry name" value="S-LAYER PROTEIN"/>
    <property type="match status" value="1"/>
</dbReference>
<evidence type="ECO:0000313" key="6">
    <source>
        <dbReference type="EMBL" id="GLK85172.1"/>
    </source>
</evidence>
<dbReference type="InterPro" id="IPR050557">
    <property type="entry name" value="RTX_toxin/Mannuronan_C5-epim"/>
</dbReference>
<comment type="caution">
    <text evidence="6">The sequence shown here is derived from an EMBL/GenBank/DDBJ whole genome shotgun (WGS) entry which is preliminary data.</text>
</comment>
<dbReference type="AlphaFoldDB" id="A0A9W6JXY0"/>
<organism evidence="6 7">
    <name type="scientific">Ancylobacter defluvii</name>
    <dbReference type="NCBI Taxonomy" id="1282440"/>
    <lineage>
        <taxon>Bacteria</taxon>
        <taxon>Pseudomonadati</taxon>
        <taxon>Pseudomonadota</taxon>
        <taxon>Alphaproteobacteria</taxon>
        <taxon>Hyphomicrobiales</taxon>
        <taxon>Xanthobacteraceae</taxon>
        <taxon>Ancylobacter</taxon>
    </lineage>
</organism>
<evidence type="ECO:0000256" key="4">
    <source>
        <dbReference type="ARBA" id="ARBA00022737"/>
    </source>
</evidence>
<dbReference type="Pfam" id="PF00353">
    <property type="entry name" value="HemolysinCabind"/>
    <property type="match status" value="3"/>
</dbReference>
<dbReference type="SUPFAM" id="SSF51120">
    <property type="entry name" value="beta-Roll"/>
    <property type="match status" value="3"/>
</dbReference>
<evidence type="ECO:0000313" key="7">
    <source>
        <dbReference type="Proteomes" id="UP001143330"/>
    </source>
</evidence>
<keyword evidence="4" id="KW-0677">Repeat</keyword>
<keyword evidence="7" id="KW-1185">Reference proteome</keyword>
<dbReference type="Gene3D" id="3.40.390.10">
    <property type="entry name" value="Collagenase (Catalytic Domain)"/>
    <property type="match status" value="1"/>
</dbReference>
<dbReference type="InterPro" id="IPR001343">
    <property type="entry name" value="Hemolysn_Ca-bd"/>
</dbReference>
<dbReference type="Gene3D" id="2.150.10.10">
    <property type="entry name" value="Serralysin-like metalloprotease, C-terminal"/>
    <property type="match status" value="3"/>
</dbReference>
<dbReference type="EMBL" id="BSFM01000014">
    <property type="protein sequence ID" value="GLK85172.1"/>
    <property type="molecule type" value="Genomic_DNA"/>
</dbReference>
<dbReference type="PRINTS" id="PR00313">
    <property type="entry name" value="CABNDNGRPT"/>
</dbReference>
<dbReference type="Proteomes" id="UP001143330">
    <property type="component" value="Unassembled WGS sequence"/>
</dbReference>
<dbReference type="PROSITE" id="PS00330">
    <property type="entry name" value="HEMOLYSIN_CALCIUM"/>
    <property type="match status" value="1"/>
</dbReference>
<reference evidence="6" key="1">
    <citation type="journal article" date="2014" name="Int. J. Syst. Evol. Microbiol.">
        <title>Complete genome sequence of Corynebacterium casei LMG S-19264T (=DSM 44701T), isolated from a smear-ripened cheese.</title>
        <authorList>
            <consortium name="US DOE Joint Genome Institute (JGI-PGF)"/>
            <person name="Walter F."/>
            <person name="Albersmeier A."/>
            <person name="Kalinowski J."/>
            <person name="Ruckert C."/>
        </authorList>
    </citation>
    <scope>NUCLEOTIDE SEQUENCE</scope>
    <source>
        <strain evidence="6">VKM B-2789</strain>
    </source>
</reference>
<evidence type="ECO:0000256" key="2">
    <source>
        <dbReference type="ARBA" id="ARBA00004613"/>
    </source>
</evidence>
<dbReference type="InterPro" id="IPR013858">
    <property type="entry name" value="Peptidase_M10B_C"/>
</dbReference>
<feature type="domain" description="Peptidase M10 serralysin C-terminal" evidence="5">
    <location>
        <begin position="78"/>
        <end position="208"/>
    </location>
</feature>
<name>A0A9W6JXY0_9HYPH</name>
<comment type="subcellular location">
    <subcellularLocation>
        <location evidence="2">Secreted</location>
    </subcellularLocation>
</comment>
<dbReference type="InterPro" id="IPR011049">
    <property type="entry name" value="Serralysin-like_metalloprot_C"/>
</dbReference>
<dbReference type="InterPro" id="IPR024079">
    <property type="entry name" value="MetalloPept_cat_dom_sf"/>
</dbReference>